<proteinExistence type="predicted"/>
<evidence type="ECO:0000313" key="5">
    <source>
        <dbReference type="EMBL" id="XDQ74785.1"/>
    </source>
</evidence>
<evidence type="ECO:0000256" key="3">
    <source>
        <dbReference type="ARBA" id="ARBA00022827"/>
    </source>
</evidence>
<keyword evidence="3" id="KW-0274">FAD</keyword>
<dbReference type="PANTHER" id="PTHR43004">
    <property type="entry name" value="TRK SYSTEM POTASSIUM UPTAKE PROTEIN"/>
    <property type="match status" value="1"/>
</dbReference>
<evidence type="ECO:0000256" key="2">
    <source>
        <dbReference type="ARBA" id="ARBA00022630"/>
    </source>
</evidence>
<keyword evidence="5" id="KW-0560">Oxidoreductase</keyword>
<dbReference type="GO" id="GO:0016709">
    <property type="term" value="F:oxidoreductase activity, acting on paired donors, with incorporation or reduction of molecular oxygen, NAD(P)H as one donor, and incorporation of one atom of oxygen"/>
    <property type="evidence" value="ECO:0007669"/>
    <property type="project" value="UniProtKB-ARBA"/>
</dbReference>
<dbReference type="Pfam" id="PF21274">
    <property type="entry name" value="Rng_hyd_C"/>
    <property type="match status" value="1"/>
</dbReference>
<dbReference type="EMBL" id="CP163444">
    <property type="protein sequence ID" value="XDQ74785.1"/>
    <property type="molecule type" value="Genomic_DNA"/>
</dbReference>
<dbReference type="Pfam" id="PF01494">
    <property type="entry name" value="FAD_binding_3"/>
    <property type="match status" value="1"/>
</dbReference>
<comment type="cofactor">
    <cofactor evidence="1">
        <name>FAD</name>
        <dbReference type="ChEBI" id="CHEBI:57692"/>
    </cofactor>
</comment>
<evidence type="ECO:0000259" key="4">
    <source>
        <dbReference type="Pfam" id="PF01494"/>
    </source>
</evidence>
<dbReference type="Gene3D" id="3.40.30.120">
    <property type="match status" value="1"/>
</dbReference>
<dbReference type="SUPFAM" id="SSF51905">
    <property type="entry name" value="FAD/NAD(P)-binding domain"/>
    <property type="match status" value="1"/>
</dbReference>
<keyword evidence="5" id="KW-0503">Monooxygenase</keyword>
<reference evidence="5" key="1">
    <citation type="submission" date="2024-07" db="EMBL/GenBank/DDBJ databases">
        <authorList>
            <person name="Yu S.T."/>
        </authorList>
    </citation>
    <scope>NUCLEOTIDE SEQUENCE</scope>
    <source>
        <strain evidence="5">R44</strain>
    </source>
</reference>
<dbReference type="InterPro" id="IPR002938">
    <property type="entry name" value="FAD-bd"/>
</dbReference>
<dbReference type="Gene3D" id="3.30.70.2450">
    <property type="match status" value="1"/>
</dbReference>
<sequence length="493" mass="52276">METTVETDVVVIGAGPTGLMLAGELRLGGADVIVLERRATPTTESRASTLHARTMELLDDRGLLTAFGSPPSEPRGHFGGIPLDLTLPSPHPGQWKVEQTRTELLLAEWAGGLGAGLRRGHTLRSLTETDTHVEAGAVGPDGREVRVRGRYLVGCDGEQSTVRALTGAEFPGQEARRELLRADVAGIDVPNRRFQRLPGGLAVAARRPDGVTRVMVHAFGRPAAPRTEEPGFDEVVDVWKRVTGEDISGGTPLWVNSFHDANRQLTRYREGRVLWAGDAAHQQMPIGGQALNLGLQDAVNLGWKLAATVRGTAPAGLLDTYHEERHAVGRQVLANIRAQALLLLGGPEAEPVRSLLGPLIGLDAVRAHLAGKISGLDIRYGTEHGGVHPLTGTRLPHTALAGGHAPVTGPLRAGRGLFLLLAEESGGPAAPWADRVTTLAARPVPGGPLDGLDAVLVRPDGHVGWTSADDAGPETALRRWFGAPTHELGRRTP</sequence>
<protein>
    <submittedName>
        <fullName evidence="5">FAD-dependent monooxygenase</fullName>
    </submittedName>
</protein>
<evidence type="ECO:0000256" key="1">
    <source>
        <dbReference type="ARBA" id="ARBA00001974"/>
    </source>
</evidence>
<dbReference type="PRINTS" id="PR00420">
    <property type="entry name" value="RNGMNOXGNASE"/>
</dbReference>
<feature type="domain" description="FAD-binding" evidence="4">
    <location>
        <begin position="6"/>
        <end position="334"/>
    </location>
</feature>
<gene>
    <name evidence="5" type="ORF">AB5J54_31535</name>
</gene>
<name>A0AB39T5M7_9ACTN</name>
<dbReference type="InterPro" id="IPR036188">
    <property type="entry name" value="FAD/NAD-bd_sf"/>
</dbReference>
<organism evidence="5">
    <name type="scientific">Streptomyces sp. R44</name>
    <dbReference type="NCBI Taxonomy" id="3238633"/>
    <lineage>
        <taxon>Bacteria</taxon>
        <taxon>Bacillati</taxon>
        <taxon>Actinomycetota</taxon>
        <taxon>Actinomycetes</taxon>
        <taxon>Kitasatosporales</taxon>
        <taxon>Streptomycetaceae</taxon>
        <taxon>Streptomyces</taxon>
    </lineage>
</organism>
<accession>A0AB39T5M7</accession>
<dbReference type="GO" id="GO:0071949">
    <property type="term" value="F:FAD binding"/>
    <property type="evidence" value="ECO:0007669"/>
    <property type="project" value="InterPro"/>
</dbReference>
<dbReference type="RefSeq" id="WP_369147308.1">
    <property type="nucleotide sequence ID" value="NZ_CP163444.1"/>
</dbReference>
<dbReference type="AlphaFoldDB" id="A0AB39T5M7"/>
<keyword evidence="2" id="KW-0285">Flavoprotein</keyword>
<dbReference type="Gene3D" id="3.50.50.60">
    <property type="entry name" value="FAD/NAD(P)-binding domain"/>
    <property type="match status" value="1"/>
</dbReference>
<dbReference type="PANTHER" id="PTHR43004:SF19">
    <property type="entry name" value="BINDING MONOOXYGENASE, PUTATIVE (JCVI)-RELATED"/>
    <property type="match status" value="1"/>
</dbReference>
<dbReference type="InterPro" id="IPR050641">
    <property type="entry name" value="RIFMO-like"/>
</dbReference>